<sequence>MYKILLSILVILFLSCSMDYSLEKATITSIGFDFSNRGSNVDPTFNDILAIVDYNPSYSTVTREGYIYFLINEKTKKQDIIDLGEAPFNSIDRVSYSMFKDTISPPILAGHLYIIKCKDGYAKVYIHSFRGENLLKLQVNVIYEFSYDSIF</sequence>
<dbReference type="PROSITE" id="PS51257">
    <property type="entry name" value="PROKAR_LIPOPROTEIN"/>
    <property type="match status" value="1"/>
</dbReference>
<protein>
    <recommendedName>
        <fullName evidence="3">Lipoprotein</fullName>
    </recommendedName>
</protein>
<organism evidence="1 2">
    <name type="scientific">candidate division TA06 bacterium 34_109</name>
    <dbReference type="NCBI Taxonomy" id="1635277"/>
    <lineage>
        <taxon>Bacteria</taxon>
        <taxon>Bacteria division TA06</taxon>
    </lineage>
</organism>
<evidence type="ECO:0008006" key="3">
    <source>
        <dbReference type="Google" id="ProtNLM"/>
    </source>
</evidence>
<accession>A0A101I2X9</accession>
<evidence type="ECO:0000313" key="1">
    <source>
        <dbReference type="EMBL" id="KUK87798.1"/>
    </source>
</evidence>
<evidence type="ECO:0000313" key="2">
    <source>
        <dbReference type="Proteomes" id="UP000053467"/>
    </source>
</evidence>
<dbReference type="AlphaFoldDB" id="A0A101I2X9"/>
<gene>
    <name evidence="1" type="ORF">XE03_0317</name>
</gene>
<comment type="caution">
    <text evidence="1">The sequence shown here is derived from an EMBL/GenBank/DDBJ whole genome shotgun (WGS) entry which is preliminary data.</text>
</comment>
<name>A0A101I2X9_UNCT6</name>
<reference evidence="2" key="1">
    <citation type="journal article" date="2015" name="MBio">
        <title>Genome-Resolved Metagenomic Analysis Reveals Roles for Candidate Phyla and Other Microbial Community Members in Biogeochemical Transformations in Oil Reservoirs.</title>
        <authorList>
            <person name="Hu P."/>
            <person name="Tom L."/>
            <person name="Singh A."/>
            <person name="Thomas B.C."/>
            <person name="Baker B.J."/>
            <person name="Piceno Y.M."/>
            <person name="Andersen G.L."/>
            <person name="Banfield J.F."/>
        </authorList>
    </citation>
    <scope>NUCLEOTIDE SEQUENCE [LARGE SCALE GENOMIC DNA]</scope>
</reference>
<dbReference type="EMBL" id="LGGX01000002">
    <property type="protein sequence ID" value="KUK87798.1"/>
    <property type="molecule type" value="Genomic_DNA"/>
</dbReference>
<dbReference type="Proteomes" id="UP000053467">
    <property type="component" value="Unassembled WGS sequence"/>
</dbReference>
<proteinExistence type="predicted"/>